<evidence type="ECO:0000313" key="13">
    <source>
        <dbReference type="Proteomes" id="UP000019373"/>
    </source>
</evidence>
<dbReference type="OrthoDB" id="431497at2759"/>
<feature type="domain" description="SMC hinge" evidence="11">
    <location>
        <begin position="522"/>
        <end position="634"/>
    </location>
</feature>
<gene>
    <name evidence="12" type="ORF">EPUS_01648</name>
</gene>
<dbReference type="GO" id="GO:0007059">
    <property type="term" value="P:chromosome segregation"/>
    <property type="evidence" value="ECO:0007669"/>
    <property type="project" value="UniProtKB-ARBA"/>
</dbReference>
<dbReference type="GO" id="GO:0005694">
    <property type="term" value="C:chromosome"/>
    <property type="evidence" value="ECO:0007669"/>
    <property type="project" value="InterPro"/>
</dbReference>
<dbReference type="InterPro" id="IPR024704">
    <property type="entry name" value="SMC"/>
</dbReference>
<organism evidence="12 13">
    <name type="scientific">Endocarpon pusillum (strain Z07020 / HMAS-L-300199)</name>
    <name type="common">Lichen-forming fungus</name>
    <dbReference type="NCBI Taxonomy" id="1263415"/>
    <lineage>
        <taxon>Eukaryota</taxon>
        <taxon>Fungi</taxon>
        <taxon>Dikarya</taxon>
        <taxon>Ascomycota</taxon>
        <taxon>Pezizomycotina</taxon>
        <taxon>Eurotiomycetes</taxon>
        <taxon>Chaetothyriomycetidae</taxon>
        <taxon>Verrucariales</taxon>
        <taxon>Verrucariaceae</taxon>
        <taxon>Endocarpon</taxon>
    </lineage>
</organism>
<dbReference type="eggNOG" id="KOG0964">
    <property type="taxonomic scope" value="Eukaryota"/>
</dbReference>
<keyword evidence="13" id="KW-1185">Reference proteome</keyword>
<evidence type="ECO:0000256" key="7">
    <source>
        <dbReference type="ARBA" id="ARBA00023306"/>
    </source>
</evidence>
<dbReference type="PANTHER" id="PTHR43977">
    <property type="entry name" value="STRUCTURAL MAINTENANCE OF CHROMOSOMES PROTEIN 3"/>
    <property type="match status" value="1"/>
</dbReference>
<feature type="coiled-coil region" evidence="9">
    <location>
        <begin position="274"/>
        <end position="371"/>
    </location>
</feature>
<evidence type="ECO:0000256" key="3">
    <source>
        <dbReference type="ARBA" id="ARBA00022618"/>
    </source>
</evidence>
<dbReference type="FunFam" id="3.40.50.300:FF:000424">
    <property type="entry name" value="Structural maintenance of chromosomes 3"/>
    <property type="match status" value="1"/>
</dbReference>
<dbReference type="SMART" id="SM00968">
    <property type="entry name" value="SMC_hinge"/>
    <property type="match status" value="1"/>
</dbReference>
<dbReference type="InterPro" id="IPR027417">
    <property type="entry name" value="P-loop_NTPase"/>
</dbReference>
<dbReference type="InterPro" id="IPR010935">
    <property type="entry name" value="SMC_hinge"/>
</dbReference>
<keyword evidence="7" id="KW-0131">Cell cycle</keyword>
<evidence type="ECO:0000256" key="1">
    <source>
        <dbReference type="ARBA" id="ARBA00004123"/>
    </source>
</evidence>
<proteinExistence type="inferred from homology"/>
<accession>U1GTS2</accession>
<feature type="coiled-coil region" evidence="9">
    <location>
        <begin position="406"/>
        <end position="503"/>
    </location>
</feature>
<dbReference type="GO" id="GO:0005634">
    <property type="term" value="C:nucleus"/>
    <property type="evidence" value="ECO:0007669"/>
    <property type="project" value="UniProtKB-SubCell"/>
</dbReference>
<dbReference type="Gene3D" id="6.10.250.3110">
    <property type="match status" value="1"/>
</dbReference>
<dbReference type="GO" id="GO:0051301">
    <property type="term" value="P:cell division"/>
    <property type="evidence" value="ECO:0007669"/>
    <property type="project" value="UniProtKB-KW"/>
</dbReference>
<feature type="coiled-coil region" evidence="9">
    <location>
        <begin position="871"/>
        <end position="926"/>
    </location>
</feature>
<evidence type="ECO:0000313" key="12">
    <source>
        <dbReference type="EMBL" id="ERF75818.1"/>
    </source>
</evidence>
<dbReference type="GO" id="GO:0016887">
    <property type="term" value="F:ATP hydrolysis activity"/>
    <property type="evidence" value="ECO:0007669"/>
    <property type="project" value="InterPro"/>
</dbReference>
<dbReference type="RefSeq" id="XP_007786976.1">
    <property type="nucleotide sequence ID" value="XM_007788786.1"/>
</dbReference>
<dbReference type="Gene3D" id="3.40.50.300">
    <property type="entry name" value="P-loop containing nucleotide triphosphate hydrolases"/>
    <property type="match status" value="2"/>
</dbReference>
<feature type="region of interest" description="Disordered" evidence="10">
    <location>
        <begin position="831"/>
        <end position="857"/>
    </location>
</feature>
<feature type="coiled-coil region" evidence="9">
    <location>
        <begin position="179"/>
        <end position="220"/>
    </location>
</feature>
<dbReference type="Gene3D" id="1.20.1060.20">
    <property type="match status" value="1"/>
</dbReference>
<keyword evidence="4" id="KW-0498">Mitosis</keyword>
<feature type="compositionally biased region" description="Basic and acidic residues" evidence="10">
    <location>
        <begin position="841"/>
        <end position="857"/>
    </location>
</feature>
<name>U1GTS2_ENDPU</name>
<dbReference type="HOGENOM" id="CLU_001042_5_0_1"/>
<dbReference type="SUPFAM" id="SSF75553">
    <property type="entry name" value="Smc hinge domain"/>
    <property type="match status" value="1"/>
</dbReference>
<dbReference type="Pfam" id="PF02463">
    <property type="entry name" value="SMC_N"/>
    <property type="match status" value="1"/>
</dbReference>
<dbReference type="EMBL" id="KE720798">
    <property type="protein sequence ID" value="ERF75818.1"/>
    <property type="molecule type" value="Genomic_DNA"/>
</dbReference>
<feature type="region of interest" description="Disordered" evidence="10">
    <location>
        <begin position="1049"/>
        <end position="1072"/>
    </location>
</feature>
<dbReference type="Proteomes" id="UP000019373">
    <property type="component" value="Unassembled WGS sequence"/>
</dbReference>
<dbReference type="Gene3D" id="3.30.70.1620">
    <property type="match status" value="1"/>
</dbReference>
<dbReference type="FunFam" id="3.40.50.300:FF:000370">
    <property type="entry name" value="Structural maintenance of chromosomes 3"/>
    <property type="match status" value="1"/>
</dbReference>
<reference evidence="13" key="1">
    <citation type="journal article" date="2014" name="BMC Genomics">
        <title>Genome characteristics reveal the impact of lichenization on lichen-forming fungus Endocarpon pusillum Hedwig (Verrucariales, Ascomycota).</title>
        <authorList>
            <person name="Wang Y.-Y."/>
            <person name="Liu B."/>
            <person name="Zhang X.-Y."/>
            <person name="Zhou Q.-M."/>
            <person name="Zhang T."/>
            <person name="Li H."/>
            <person name="Yu Y.-F."/>
            <person name="Zhang X.-L."/>
            <person name="Hao X.-Y."/>
            <person name="Wang M."/>
            <person name="Wang L."/>
            <person name="Wei J.-C."/>
        </authorList>
    </citation>
    <scope>NUCLEOTIDE SEQUENCE [LARGE SCALE GENOMIC DNA]</scope>
    <source>
        <strain evidence="13">Z07020 / HMAS-L-300199</strain>
    </source>
</reference>
<evidence type="ECO:0000256" key="9">
    <source>
        <dbReference type="SAM" id="Coils"/>
    </source>
</evidence>
<dbReference type="InterPro" id="IPR036277">
    <property type="entry name" value="SMC_hinge_sf"/>
</dbReference>
<sequence length="1459" mass="166456">MHIKQIIIQGFKSYKDQTVTEPFSPKHNVIVGRNGSGKSNFFKAIQFVLSDAYTQMGREERQALLHEGSGSAVMSAYVEIVFDNSDDRFPTGKDELILRRTIGLKKDEYSLDRKNATKADVMNLLESAGFSRSNPYYIVPQGRVTALTNMKDSERLSLLKEVAGTQVYEARRTESLKIMNETNNKLQKIDELLDFINARLAELEQEKEELRSYQDKDKEKRCLEYTIFSREQAEITSALEQIEDQRQTGLDGTDENSELFLQGEKDMTQMTTEISRLKQQMDFLMVDKRQLEEERRDNARARAQTELQIKTLTDGQSASQQAKAKHDAEMKRLHEAISEREKELTELLPEYNNQRQQERDLKTRLDEAEVARQRLYTKQGRNAIFRNKKERDDWLRDQINDAFTSLSKVKAVKMQTTEEIAQLEKDIAIADPAIEKLQNQLSGRGDAVSELDQEIQAAKEARDRLMDNRKELWREMAKTDTVVASVKDELAQAERQLSHMMDSNTSRGLAAVRRIKKQYQLPGVFGTLAELIDVPERYRTAVEVIAGNSLFHCVVDNDETATKVLDILNKEKSGRVTFMPLNRLKPKIPAYPQAQDAIPLISKVQFEKQYERAVQQVLASSIICPNLTVASQYARSHHLKAVTPFGDTVEKRGALTGGFHDPRSSRLEATRNVMRLREELETSRARDGEIEREVRQLDQRITKAVGELQKLEQQKQQLQSNHEPLKEELNSKLASLRNKRQILEQKQQAKATIESNVRALSDQQNAHEAELATEFKKALTEAEENQLEQLTTTVQNLREEYVSLSATRSELEVRKSVLEVELNDNLRPSLEQLQSEDLDREGDYSDKGTLKEHQRDLKRLTGVGDALSRRLNENETSLESSASEIRKLENRIAETRKKQEDLAKTIEKQQRRMEKSTQKKMALQTQLQATSDAIRGLGLLAEDAFKSYKNLDSATVMRRLHKTNESLKQFSHVNKKAFEQYNSFTKQGAELRDRRKELEDSHKSIEDLVEVLDQRKDTAIERTFRGVSKAFASVFSELVPAGRGRLIIQRKTDRSTAPDDEDSEDEQARKSVENYTGVGISVSFNSKHDDQQRIQQLSGGQKSLCALTLIFAIQACDPAPFHLFDEIDANLDAQYRTAVAQHLQSLSQNREDERASQFICTTFRPEMLLVAEKCYGVSYKNKTSSIGLVSKEEALSNEFDLRDRHDIVTPITTFSKANTTPVPKIQLPAGYRDFAKFKNAAYEVSHRLFPSFESRLRSSAIAALLKRVVEINNDSGYAMSRLGLEDDYDAYTERIGMDRDDEVAARRLDEISHQCAEMLFEHGALRAVRAAEAPCPALTRNIYRTHTRSRWDAGVLNADKNAVVPSQRSHALDYLNDKNDMWVPRRVAELEFNTDGNSVKELTGPRVDFVYPDYKPFSGWWPTGSMKGHGEVVQGSHMRVTRKIGAQMSCGMQQGTFLS</sequence>
<dbReference type="GO" id="GO:0005524">
    <property type="term" value="F:ATP binding"/>
    <property type="evidence" value="ECO:0007669"/>
    <property type="project" value="InterPro"/>
</dbReference>
<protein>
    <recommendedName>
        <fullName evidence="8">Structural maintenance of chromosomes protein</fullName>
    </recommendedName>
</protein>
<comment type="similarity">
    <text evidence="2">Belongs to the SMC family. SMC3 subfamily.</text>
</comment>
<keyword evidence="5 9" id="KW-0175">Coiled coil</keyword>
<dbReference type="OMA" id="GQKTVCA"/>
<comment type="subcellular location">
    <subcellularLocation>
        <location evidence="1 8">Nucleus</location>
    </subcellularLocation>
</comment>
<keyword evidence="6 8" id="KW-0539">Nucleus</keyword>
<dbReference type="SUPFAM" id="SSF52540">
    <property type="entry name" value="P-loop containing nucleoside triphosphate hydrolases"/>
    <property type="match status" value="2"/>
</dbReference>
<evidence type="ECO:0000256" key="10">
    <source>
        <dbReference type="SAM" id="MobiDB-lite"/>
    </source>
</evidence>
<evidence type="ECO:0000256" key="6">
    <source>
        <dbReference type="ARBA" id="ARBA00023242"/>
    </source>
</evidence>
<dbReference type="GeneID" id="19236703"/>
<dbReference type="InterPro" id="IPR041741">
    <property type="entry name" value="SMC3_ABC_euk"/>
</dbReference>
<keyword evidence="3" id="KW-0132">Cell division</keyword>
<dbReference type="GO" id="GO:0051276">
    <property type="term" value="P:chromosome organization"/>
    <property type="evidence" value="ECO:0007669"/>
    <property type="project" value="InterPro"/>
</dbReference>
<dbReference type="Pfam" id="PF06470">
    <property type="entry name" value="SMC_hinge"/>
    <property type="match status" value="1"/>
</dbReference>
<feature type="coiled-coil region" evidence="9">
    <location>
        <begin position="981"/>
        <end position="1015"/>
    </location>
</feature>
<evidence type="ECO:0000256" key="8">
    <source>
        <dbReference type="PIRNR" id="PIRNR005719"/>
    </source>
</evidence>
<evidence type="ECO:0000256" key="2">
    <source>
        <dbReference type="ARBA" id="ARBA00005917"/>
    </source>
</evidence>
<feature type="coiled-coil region" evidence="9">
    <location>
        <begin position="666"/>
        <end position="814"/>
    </location>
</feature>
<evidence type="ECO:0000259" key="11">
    <source>
        <dbReference type="SMART" id="SM00968"/>
    </source>
</evidence>
<dbReference type="CDD" id="cd03272">
    <property type="entry name" value="ABC_SMC3_euk"/>
    <property type="match status" value="1"/>
</dbReference>
<evidence type="ECO:0000256" key="5">
    <source>
        <dbReference type="ARBA" id="ARBA00023054"/>
    </source>
</evidence>
<dbReference type="InterPro" id="IPR003395">
    <property type="entry name" value="RecF/RecN/SMC_N"/>
</dbReference>
<evidence type="ECO:0000256" key="4">
    <source>
        <dbReference type="ARBA" id="ARBA00022776"/>
    </source>
</evidence>
<dbReference type="PIRSF" id="PIRSF005719">
    <property type="entry name" value="SMC"/>
    <property type="match status" value="1"/>
</dbReference>